<keyword evidence="2" id="KW-1185">Reference proteome</keyword>
<reference evidence="1 2" key="1">
    <citation type="submission" date="2014-03" db="EMBL/GenBank/DDBJ databases">
        <title>Draft genome of the hookworm Oesophagostomum dentatum.</title>
        <authorList>
            <person name="Mitreva M."/>
        </authorList>
    </citation>
    <scope>NUCLEOTIDE SEQUENCE [LARGE SCALE GENOMIC DNA]</scope>
    <source>
        <strain evidence="1 2">OD-Hann</strain>
    </source>
</reference>
<evidence type="ECO:0000313" key="1">
    <source>
        <dbReference type="EMBL" id="KHJ85271.1"/>
    </source>
</evidence>
<dbReference type="AlphaFoldDB" id="A0A0B1SN12"/>
<accession>A0A0B1SN12</accession>
<protein>
    <recommendedName>
        <fullName evidence="3">Transthyretin-like family protein</fullName>
    </recommendedName>
</protein>
<dbReference type="Proteomes" id="UP000053660">
    <property type="component" value="Unassembled WGS sequence"/>
</dbReference>
<dbReference type="PROSITE" id="PS51257">
    <property type="entry name" value="PROKAR_LIPOPROTEIN"/>
    <property type="match status" value="1"/>
</dbReference>
<evidence type="ECO:0008006" key="3">
    <source>
        <dbReference type="Google" id="ProtNLM"/>
    </source>
</evidence>
<gene>
    <name evidence="1" type="ORF">OESDEN_15006</name>
</gene>
<dbReference type="InterPro" id="IPR038479">
    <property type="entry name" value="Transthyretin-like_sf"/>
</dbReference>
<evidence type="ECO:0000313" key="2">
    <source>
        <dbReference type="Proteomes" id="UP000053660"/>
    </source>
</evidence>
<sequence>MGRTWSIYNGSFTVSGCGSDFGPFNTPDAYIRIEHSCPHRGDGKVRPIELDVLPIFLPRVVNLGSIFLDRYLDDPL</sequence>
<name>A0A0B1SN12_OESDE</name>
<dbReference type="OrthoDB" id="5782901at2759"/>
<dbReference type="EMBL" id="KN564570">
    <property type="protein sequence ID" value="KHJ85271.1"/>
    <property type="molecule type" value="Genomic_DNA"/>
</dbReference>
<proteinExistence type="predicted"/>
<organism evidence="1 2">
    <name type="scientific">Oesophagostomum dentatum</name>
    <name type="common">Nodular worm</name>
    <dbReference type="NCBI Taxonomy" id="61180"/>
    <lineage>
        <taxon>Eukaryota</taxon>
        <taxon>Metazoa</taxon>
        <taxon>Ecdysozoa</taxon>
        <taxon>Nematoda</taxon>
        <taxon>Chromadorea</taxon>
        <taxon>Rhabditida</taxon>
        <taxon>Rhabditina</taxon>
        <taxon>Rhabditomorpha</taxon>
        <taxon>Strongyloidea</taxon>
        <taxon>Strongylidae</taxon>
        <taxon>Oesophagostomum</taxon>
    </lineage>
</organism>
<dbReference type="Gene3D" id="2.60.40.3330">
    <property type="match status" value="1"/>
</dbReference>